<dbReference type="PANTHER" id="PTHR33529:SF8">
    <property type="entry name" value="PERMEASE, YJGP_YJGQ FAMILY"/>
    <property type="match status" value="1"/>
</dbReference>
<accession>J9C2N2</accession>
<keyword evidence="2" id="KW-1003">Cell membrane</keyword>
<gene>
    <name evidence="7" type="ORF">EVA_17837</name>
</gene>
<dbReference type="Pfam" id="PF03739">
    <property type="entry name" value="LptF_LptG"/>
    <property type="match status" value="1"/>
</dbReference>
<keyword evidence="3 6" id="KW-0812">Transmembrane</keyword>
<evidence type="ECO:0000256" key="2">
    <source>
        <dbReference type="ARBA" id="ARBA00022475"/>
    </source>
</evidence>
<dbReference type="PANTHER" id="PTHR33529">
    <property type="entry name" value="SLR0882 PROTEIN-RELATED"/>
    <property type="match status" value="1"/>
</dbReference>
<dbReference type="InterPro" id="IPR005495">
    <property type="entry name" value="LptG/LptF_permease"/>
</dbReference>
<reference evidence="7" key="1">
    <citation type="journal article" date="2012" name="PLoS ONE">
        <title>Gene sets for utilization of primary and secondary nutrition supplies in the distal gut of endangered iberian lynx.</title>
        <authorList>
            <person name="Alcaide M."/>
            <person name="Messina E."/>
            <person name="Richter M."/>
            <person name="Bargiela R."/>
            <person name="Peplies J."/>
            <person name="Huws S.A."/>
            <person name="Newbold C.J."/>
            <person name="Golyshin P.N."/>
            <person name="Simon M.A."/>
            <person name="Lopez G."/>
            <person name="Yakimov M.M."/>
            <person name="Ferrer M."/>
        </authorList>
    </citation>
    <scope>NUCLEOTIDE SEQUENCE</scope>
</reference>
<comment type="caution">
    <text evidence="7">The sequence shown here is derived from an EMBL/GenBank/DDBJ whole genome shotgun (WGS) entry which is preliminary data.</text>
</comment>
<feature type="non-terminal residue" evidence="7">
    <location>
        <position position="1"/>
    </location>
</feature>
<dbReference type="GO" id="GO:0043190">
    <property type="term" value="C:ATP-binding cassette (ABC) transporter complex"/>
    <property type="evidence" value="ECO:0007669"/>
    <property type="project" value="TreeGrafter"/>
</dbReference>
<comment type="subcellular location">
    <subcellularLocation>
        <location evidence="1">Cell membrane</location>
        <topology evidence="1">Multi-pass membrane protein</topology>
    </subcellularLocation>
</comment>
<dbReference type="AlphaFoldDB" id="J9C2N2"/>
<dbReference type="EMBL" id="AMCI01006598">
    <property type="protein sequence ID" value="EJW94055.1"/>
    <property type="molecule type" value="Genomic_DNA"/>
</dbReference>
<feature type="transmembrane region" description="Helical" evidence="6">
    <location>
        <begin position="76"/>
        <end position="95"/>
    </location>
</feature>
<organism evidence="7">
    <name type="scientific">gut metagenome</name>
    <dbReference type="NCBI Taxonomy" id="749906"/>
    <lineage>
        <taxon>unclassified sequences</taxon>
        <taxon>metagenomes</taxon>
        <taxon>organismal metagenomes</taxon>
    </lineage>
</organism>
<keyword evidence="4 6" id="KW-1133">Transmembrane helix</keyword>
<evidence type="ECO:0000256" key="6">
    <source>
        <dbReference type="SAM" id="Phobius"/>
    </source>
</evidence>
<sequence>TLRGAAGVSTFSVEYHKRFALPFAAFILTIIGVSLSCEKRKGGMGTSIGIGLALSFSYILFQTISSTFAINAGWPPMLSVWIPNIIYAVIAFVLYRRAPQ</sequence>
<evidence type="ECO:0000256" key="4">
    <source>
        <dbReference type="ARBA" id="ARBA00022989"/>
    </source>
</evidence>
<feature type="transmembrane region" description="Helical" evidence="6">
    <location>
        <begin position="19"/>
        <end position="37"/>
    </location>
</feature>
<proteinExistence type="predicted"/>
<protein>
    <submittedName>
        <fullName evidence="7">Permease, YjgP/YjgQ family</fullName>
    </submittedName>
</protein>
<keyword evidence="5 6" id="KW-0472">Membrane</keyword>
<evidence type="ECO:0000256" key="1">
    <source>
        <dbReference type="ARBA" id="ARBA00004651"/>
    </source>
</evidence>
<name>J9C2N2_9ZZZZ</name>
<evidence type="ECO:0000256" key="5">
    <source>
        <dbReference type="ARBA" id="ARBA00023136"/>
    </source>
</evidence>
<evidence type="ECO:0000256" key="3">
    <source>
        <dbReference type="ARBA" id="ARBA00022692"/>
    </source>
</evidence>
<evidence type="ECO:0000313" key="7">
    <source>
        <dbReference type="EMBL" id="EJW94055.1"/>
    </source>
</evidence>
<feature type="transmembrane region" description="Helical" evidence="6">
    <location>
        <begin position="49"/>
        <end position="70"/>
    </location>
</feature>
<dbReference type="GO" id="GO:0015920">
    <property type="term" value="P:lipopolysaccharide transport"/>
    <property type="evidence" value="ECO:0007669"/>
    <property type="project" value="TreeGrafter"/>
</dbReference>